<dbReference type="Pfam" id="PF00076">
    <property type="entry name" value="RRM_1"/>
    <property type="match status" value="1"/>
</dbReference>
<dbReference type="OMA" id="GEGSMEI"/>
<dbReference type="PROSITE" id="PS50102">
    <property type="entry name" value="RRM"/>
    <property type="match status" value="1"/>
</dbReference>
<keyword evidence="5" id="KW-1185">Reference proteome</keyword>
<sequence length="103" mass="11129">MGGEQEEQALAATEEACRVYVGNLLPKAKESHLTSKFSRFGTIHSPPGFAFVRFAAPDAAQRAVESCREDGAMEILGKAVRVQMAGDKYRKPSIGGEEQQSQA</sequence>
<dbReference type="PANTHER" id="PTHR21245">
    <property type="entry name" value="HETEROGENEOUS NUCLEAR RIBONUCLEOPROTEIN"/>
    <property type="match status" value="1"/>
</dbReference>
<evidence type="ECO:0000256" key="1">
    <source>
        <dbReference type="ARBA" id="ARBA00022884"/>
    </source>
</evidence>
<dbReference type="InterPro" id="IPR000504">
    <property type="entry name" value="RRM_dom"/>
</dbReference>
<gene>
    <name evidence="4" type="ORF">PHYSODRAFT_435191</name>
</gene>
<evidence type="ECO:0000259" key="3">
    <source>
        <dbReference type="PROSITE" id="PS50102"/>
    </source>
</evidence>
<dbReference type="SUPFAM" id="SSF54928">
    <property type="entry name" value="RNA-binding domain, RBD"/>
    <property type="match status" value="1"/>
</dbReference>
<dbReference type="KEGG" id="psoj:PHYSODRAFT_435191"/>
<dbReference type="RefSeq" id="XP_009536007.1">
    <property type="nucleotide sequence ID" value="XM_009537712.1"/>
</dbReference>
<organism evidence="4 5">
    <name type="scientific">Phytophthora sojae (strain P6497)</name>
    <name type="common">Soybean stem and root rot agent</name>
    <name type="synonym">Phytophthora megasperma f. sp. glycines</name>
    <dbReference type="NCBI Taxonomy" id="1094619"/>
    <lineage>
        <taxon>Eukaryota</taxon>
        <taxon>Sar</taxon>
        <taxon>Stramenopiles</taxon>
        <taxon>Oomycota</taxon>
        <taxon>Peronosporomycetes</taxon>
        <taxon>Peronosporales</taxon>
        <taxon>Peronosporaceae</taxon>
        <taxon>Phytophthora</taxon>
    </lineage>
</organism>
<evidence type="ECO:0000313" key="4">
    <source>
        <dbReference type="EMBL" id="EGZ07835.1"/>
    </source>
</evidence>
<evidence type="ECO:0000256" key="2">
    <source>
        <dbReference type="PROSITE-ProRule" id="PRU00176"/>
    </source>
</evidence>
<dbReference type="SMART" id="SM00360">
    <property type="entry name" value="RRM"/>
    <property type="match status" value="1"/>
</dbReference>
<dbReference type="AlphaFoldDB" id="G5A7F6"/>
<dbReference type="InParanoid" id="G5A7F6"/>
<proteinExistence type="predicted"/>
<feature type="domain" description="RRM" evidence="3">
    <location>
        <begin position="17"/>
        <end position="87"/>
    </location>
</feature>
<dbReference type="STRING" id="1094619.G5A7F6"/>
<dbReference type="SMR" id="G5A7F6"/>
<protein>
    <recommendedName>
        <fullName evidence="3">RRM domain-containing protein</fullName>
    </recommendedName>
</protein>
<evidence type="ECO:0000313" key="5">
    <source>
        <dbReference type="Proteomes" id="UP000002640"/>
    </source>
</evidence>
<reference evidence="4 5" key="1">
    <citation type="journal article" date="2006" name="Science">
        <title>Phytophthora genome sequences uncover evolutionary origins and mechanisms of pathogenesis.</title>
        <authorList>
            <person name="Tyler B.M."/>
            <person name="Tripathy S."/>
            <person name="Zhang X."/>
            <person name="Dehal P."/>
            <person name="Jiang R.H."/>
            <person name="Aerts A."/>
            <person name="Arredondo F.D."/>
            <person name="Baxter L."/>
            <person name="Bensasson D."/>
            <person name="Beynon J.L."/>
            <person name="Chapman J."/>
            <person name="Damasceno C.M."/>
            <person name="Dorrance A.E."/>
            <person name="Dou D."/>
            <person name="Dickerman A.W."/>
            <person name="Dubchak I.L."/>
            <person name="Garbelotto M."/>
            <person name="Gijzen M."/>
            <person name="Gordon S.G."/>
            <person name="Govers F."/>
            <person name="Grunwald N.J."/>
            <person name="Huang W."/>
            <person name="Ivors K.L."/>
            <person name="Jones R.W."/>
            <person name="Kamoun S."/>
            <person name="Krampis K."/>
            <person name="Lamour K.H."/>
            <person name="Lee M.K."/>
            <person name="McDonald W.H."/>
            <person name="Medina M."/>
            <person name="Meijer H.J."/>
            <person name="Nordberg E.K."/>
            <person name="Maclean D.J."/>
            <person name="Ospina-Giraldo M.D."/>
            <person name="Morris P.F."/>
            <person name="Phuntumart V."/>
            <person name="Putnam N.H."/>
            <person name="Rash S."/>
            <person name="Rose J.K."/>
            <person name="Sakihama Y."/>
            <person name="Salamov A.A."/>
            <person name="Savidor A."/>
            <person name="Scheuring C.F."/>
            <person name="Smith B.M."/>
            <person name="Sobral B.W."/>
            <person name="Terry A."/>
            <person name="Torto-Alalibo T.A."/>
            <person name="Win J."/>
            <person name="Xu Z."/>
            <person name="Zhang H."/>
            <person name="Grigoriev I.V."/>
            <person name="Rokhsar D.S."/>
            <person name="Boore J.L."/>
        </authorList>
    </citation>
    <scope>NUCLEOTIDE SEQUENCE [LARGE SCALE GENOMIC DNA]</scope>
    <source>
        <strain evidence="4 5">P6497</strain>
    </source>
</reference>
<dbReference type="GO" id="GO:0003723">
    <property type="term" value="F:RNA binding"/>
    <property type="evidence" value="ECO:0007669"/>
    <property type="project" value="UniProtKB-UniRule"/>
</dbReference>
<feature type="non-terminal residue" evidence="4">
    <location>
        <position position="103"/>
    </location>
</feature>
<dbReference type="Gene3D" id="3.30.70.330">
    <property type="match status" value="1"/>
</dbReference>
<dbReference type="EMBL" id="JH159161">
    <property type="protein sequence ID" value="EGZ07835.1"/>
    <property type="molecule type" value="Genomic_DNA"/>
</dbReference>
<dbReference type="InterPro" id="IPR035979">
    <property type="entry name" value="RBD_domain_sf"/>
</dbReference>
<dbReference type="GeneID" id="20652474"/>
<name>G5A7F6_PHYSP</name>
<accession>G5A7F6</accession>
<dbReference type="InterPro" id="IPR012677">
    <property type="entry name" value="Nucleotide-bd_a/b_plait_sf"/>
</dbReference>
<dbReference type="Proteomes" id="UP000002640">
    <property type="component" value="Unassembled WGS sequence"/>
</dbReference>
<keyword evidence="1 2" id="KW-0694">RNA-binding</keyword>